<protein>
    <submittedName>
        <fullName evidence="2">Uncharacterized protein</fullName>
    </submittedName>
</protein>
<comment type="caution">
    <text evidence="2">The sequence shown here is derived from an EMBL/GenBank/DDBJ whole genome shotgun (WGS) entry which is preliminary data.</text>
</comment>
<keyword evidence="3" id="KW-1185">Reference proteome</keyword>
<evidence type="ECO:0000313" key="3">
    <source>
        <dbReference type="Proteomes" id="UP000022447"/>
    </source>
</evidence>
<dbReference type="Proteomes" id="UP000022447">
    <property type="component" value="Unassembled WGS sequence"/>
</dbReference>
<name>X7EM47_9RHOB</name>
<feature type="transmembrane region" description="Helical" evidence="1">
    <location>
        <begin position="146"/>
        <end position="167"/>
    </location>
</feature>
<feature type="transmembrane region" description="Helical" evidence="1">
    <location>
        <begin position="173"/>
        <end position="198"/>
    </location>
</feature>
<dbReference type="STRING" id="1449350.OCH239_07540"/>
<dbReference type="RefSeq" id="WP_037258365.1">
    <property type="nucleotide sequence ID" value="NZ_JALZ01000002.1"/>
</dbReference>
<keyword evidence="1" id="KW-0472">Membrane</keyword>
<dbReference type="AlphaFoldDB" id="X7EM47"/>
<keyword evidence="1" id="KW-0812">Transmembrane</keyword>
<gene>
    <name evidence="2" type="ORF">OCH239_07540</name>
</gene>
<accession>X7EM47</accession>
<keyword evidence="1" id="KW-1133">Transmembrane helix</keyword>
<feature type="transmembrane region" description="Helical" evidence="1">
    <location>
        <begin position="80"/>
        <end position="98"/>
    </location>
</feature>
<reference evidence="2 3" key="1">
    <citation type="submission" date="2014-01" db="EMBL/GenBank/DDBJ databases">
        <title>Roseivivax halodurans JCM 10272 Genome Sequencing.</title>
        <authorList>
            <person name="Lai Q."/>
            <person name="Li G."/>
            <person name="Shao Z."/>
        </authorList>
    </citation>
    <scope>NUCLEOTIDE SEQUENCE [LARGE SCALE GENOMIC DNA]</scope>
    <source>
        <strain evidence="2 3">JCM 10272</strain>
    </source>
</reference>
<organism evidence="2 3">
    <name type="scientific">Roseivivax halodurans JCM 10272</name>
    <dbReference type="NCBI Taxonomy" id="1449350"/>
    <lineage>
        <taxon>Bacteria</taxon>
        <taxon>Pseudomonadati</taxon>
        <taxon>Pseudomonadota</taxon>
        <taxon>Alphaproteobacteria</taxon>
        <taxon>Rhodobacterales</taxon>
        <taxon>Roseobacteraceae</taxon>
        <taxon>Roseivivax</taxon>
    </lineage>
</organism>
<feature type="transmembrane region" description="Helical" evidence="1">
    <location>
        <begin position="49"/>
        <end position="68"/>
    </location>
</feature>
<dbReference type="EMBL" id="JALZ01000002">
    <property type="protein sequence ID" value="ETX16251.1"/>
    <property type="molecule type" value="Genomic_DNA"/>
</dbReference>
<feature type="transmembrane region" description="Helical" evidence="1">
    <location>
        <begin position="12"/>
        <end position="34"/>
    </location>
</feature>
<evidence type="ECO:0000256" key="1">
    <source>
        <dbReference type="SAM" id="Phobius"/>
    </source>
</evidence>
<feature type="transmembrane region" description="Helical" evidence="1">
    <location>
        <begin position="118"/>
        <end position="134"/>
    </location>
</feature>
<evidence type="ECO:0000313" key="2">
    <source>
        <dbReference type="EMBL" id="ETX16251.1"/>
    </source>
</evidence>
<sequence length="217" mass="22463">MSAALRAGLFGLARACICVAMLLSVTVLVAGWGMQVDAVLHPWTGSPAMIPYTALCLIMLGCAALAVTTPAPSVPRLAKALCYAVVIVVACVMSLQFSVDLGADPEGRLSFIDERSRMSVGAAIGCVVLAHCILRLAGKTSSQSDLTFAIVAFGNTAMACIIAVHSFDVHSAFALPGLTSLSAFAAAAMMLLFGALMLSLIARQDGAILEDWDLSRG</sequence>
<proteinExistence type="predicted"/>